<dbReference type="VEuPathDB" id="AmoebaDB:EIN_265140"/>
<dbReference type="RefSeq" id="XP_004185053.1">
    <property type="nucleotide sequence ID" value="XM_004185005.1"/>
</dbReference>
<organism evidence="1 2">
    <name type="scientific">Entamoeba invadens IP1</name>
    <dbReference type="NCBI Taxonomy" id="370355"/>
    <lineage>
        <taxon>Eukaryota</taxon>
        <taxon>Amoebozoa</taxon>
        <taxon>Evosea</taxon>
        <taxon>Archamoebae</taxon>
        <taxon>Mastigamoebida</taxon>
        <taxon>Entamoebidae</taxon>
        <taxon>Entamoeba</taxon>
    </lineage>
</organism>
<evidence type="ECO:0000313" key="1">
    <source>
        <dbReference type="EMBL" id="ELP85707.1"/>
    </source>
</evidence>
<evidence type="ECO:0008006" key="3">
    <source>
        <dbReference type="Google" id="ProtNLM"/>
    </source>
</evidence>
<dbReference type="Gene3D" id="2.60.120.920">
    <property type="match status" value="1"/>
</dbReference>
<dbReference type="InterPro" id="IPR013320">
    <property type="entry name" value="ConA-like_dom_sf"/>
</dbReference>
<dbReference type="InterPro" id="IPR043136">
    <property type="entry name" value="B30.2/SPRY_sf"/>
</dbReference>
<evidence type="ECO:0000313" key="2">
    <source>
        <dbReference type="Proteomes" id="UP000014680"/>
    </source>
</evidence>
<dbReference type="EMBL" id="KB207046">
    <property type="protein sequence ID" value="ELP85707.1"/>
    <property type="molecule type" value="Genomic_DNA"/>
</dbReference>
<name>A0A0A1TWV3_ENTIV</name>
<dbReference type="PANTHER" id="PTHR12864">
    <property type="entry name" value="RAN BINDING PROTEIN 9-RELATED"/>
    <property type="match status" value="1"/>
</dbReference>
<proteinExistence type="predicted"/>
<dbReference type="InterPro" id="IPR050618">
    <property type="entry name" value="Ubq-SigPath_Reg"/>
</dbReference>
<dbReference type="AlphaFoldDB" id="A0A0A1TWV3"/>
<dbReference type="GeneID" id="14884690"/>
<dbReference type="OrthoDB" id="14767at2759"/>
<dbReference type="Proteomes" id="UP000014680">
    <property type="component" value="Unassembled WGS sequence"/>
</dbReference>
<protein>
    <recommendedName>
        <fullName evidence="3">SPRY domain-containing protein</fullName>
    </recommendedName>
</protein>
<dbReference type="KEGG" id="eiv:EIN_265140"/>
<sequence>MVVLELSFLVRVVLELHYKEDLIHFLLINHKCEDVLHSLKLTPRFRNTPSLLWFLEHFSPDTIAVFCFDETLLSFLPSISCIRSPDLESLYSSNSLTENAIQNIFPKIVSITLDSTIPSFGDNENDSTKVASIVIANSLLLNHVNTLYGDLASIALYLEKYTEYGKYKYVHLPKIIHANSLRGYAMLYNEEIVNLLRRILLCVPDNGTHDISIVFYRQLTLKEIENSGDLFRRVKYYYIHAHTLMGEKWNEQIYCNKGKMRIEGQIYGDTKRVIDHIVDKVYPSTLFQQQVNNIYQNDIWEISKCIETYILSQSRLNEMTQFPIDMSTVKFVFLNTVFNFEFTNSFMCVEKLSIKECKNIIFDENCALPKLTSLRVLLSNDIIFKGNSNTQIESIFCYNVQQFKCTRKIDLIRKVILLYCKDFEMCELDIPNTDINTPKSKDDNKCNTNNINKSRNIYIECSENLIFCNTTFNQILIFDSDSTVSNDLDDLNEKTNYSMRRFVPMTDGVEVENGIITEKMHDSETLDMVVSRYLSTYNITDNLVVRNINKKEVDVIKGISYFEISVEGYSVISIGLIDQINYREFEGSQVGWRKHSVAMHSDDGKIFFDGKTIENVNEKKCAFASVTGVKKTVGCGFIMNTKEAFFTVESELMCKVKTDFTLVSAAIGFRITNPITVNYGKRPFVFDLKTIDKDI</sequence>
<dbReference type="SUPFAM" id="SSF49899">
    <property type="entry name" value="Concanavalin A-like lectins/glucanases"/>
    <property type="match status" value="1"/>
</dbReference>
<gene>
    <name evidence="1" type="ORF">EIN_265140</name>
</gene>
<keyword evidence="2" id="KW-1185">Reference proteome</keyword>
<accession>A0A0A1TWV3</accession>
<reference evidence="1 2" key="1">
    <citation type="submission" date="2012-10" db="EMBL/GenBank/DDBJ databases">
        <authorList>
            <person name="Zafar N."/>
            <person name="Inman J."/>
            <person name="Hall N."/>
            <person name="Lorenzi H."/>
            <person name="Caler E."/>
        </authorList>
    </citation>
    <scope>NUCLEOTIDE SEQUENCE [LARGE SCALE GENOMIC DNA]</scope>
    <source>
        <strain evidence="1 2">IP1</strain>
    </source>
</reference>